<comment type="caution">
    <text evidence="1">The sequence shown here is derived from an EMBL/GenBank/DDBJ whole genome shotgun (WGS) entry which is preliminary data.</text>
</comment>
<dbReference type="Gene3D" id="3.80.10.10">
    <property type="entry name" value="Ribonuclease Inhibitor"/>
    <property type="match status" value="1"/>
</dbReference>
<proteinExistence type="predicted"/>
<name>A0A8H6YQ03_9AGAR</name>
<sequence>MHRIDRIFYELVTLANDRHAEKFRQLIQSDSKPPGFFTVVKTLCLTYTVPGSTACGILAACKEVRSLACWVDNQSPQLPLLVSRLPLRRLSIELEHFSSIPVDPSSLWLSSLTHIDLVPWGDFPAQGLSKLRHFPRLTHVALNPARMSGTPEHIAIVCSSCPCLQVLILLRRRNSPDPGPQQEHDHRIVMLEEPNGRMEDWEASYFGHEDIWSRAEVIVAKQKAMSVGSE</sequence>
<dbReference type="Proteomes" id="UP000620124">
    <property type="component" value="Unassembled WGS sequence"/>
</dbReference>
<organism evidence="1 2">
    <name type="scientific">Mycena venus</name>
    <dbReference type="NCBI Taxonomy" id="2733690"/>
    <lineage>
        <taxon>Eukaryota</taxon>
        <taxon>Fungi</taxon>
        <taxon>Dikarya</taxon>
        <taxon>Basidiomycota</taxon>
        <taxon>Agaricomycotina</taxon>
        <taxon>Agaricomycetes</taxon>
        <taxon>Agaricomycetidae</taxon>
        <taxon>Agaricales</taxon>
        <taxon>Marasmiineae</taxon>
        <taxon>Mycenaceae</taxon>
        <taxon>Mycena</taxon>
    </lineage>
</organism>
<dbReference type="OrthoDB" id="3145912at2759"/>
<gene>
    <name evidence="1" type="ORF">MVEN_00570300</name>
</gene>
<dbReference type="EMBL" id="JACAZI010000004">
    <property type="protein sequence ID" value="KAF7362241.1"/>
    <property type="molecule type" value="Genomic_DNA"/>
</dbReference>
<evidence type="ECO:0008006" key="3">
    <source>
        <dbReference type="Google" id="ProtNLM"/>
    </source>
</evidence>
<dbReference type="AlphaFoldDB" id="A0A8H6YQ03"/>
<dbReference type="SUPFAM" id="SSF52058">
    <property type="entry name" value="L domain-like"/>
    <property type="match status" value="1"/>
</dbReference>
<protein>
    <recommendedName>
        <fullName evidence="3">F-box domain-containing protein</fullName>
    </recommendedName>
</protein>
<evidence type="ECO:0000313" key="1">
    <source>
        <dbReference type="EMBL" id="KAF7362241.1"/>
    </source>
</evidence>
<accession>A0A8H6YQ03</accession>
<keyword evidence="2" id="KW-1185">Reference proteome</keyword>
<dbReference type="InterPro" id="IPR032675">
    <property type="entry name" value="LRR_dom_sf"/>
</dbReference>
<reference evidence="1" key="1">
    <citation type="submission" date="2020-05" db="EMBL/GenBank/DDBJ databases">
        <title>Mycena genomes resolve the evolution of fungal bioluminescence.</title>
        <authorList>
            <person name="Tsai I.J."/>
        </authorList>
    </citation>
    <scope>NUCLEOTIDE SEQUENCE</scope>
    <source>
        <strain evidence="1">CCC161011</strain>
    </source>
</reference>
<evidence type="ECO:0000313" key="2">
    <source>
        <dbReference type="Proteomes" id="UP000620124"/>
    </source>
</evidence>